<keyword evidence="7 11" id="KW-0472">Membrane</keyword>
<dbReference type="GO" id="GO:0015385">
    <property type="term" value="F:sodium:proton antiporter activity"/>
    <property type="evidence" value="ECO:0007669"/>
    <property type="project" value="InterPro"/>
</dbReference>
<feature type="compositionally biased region" description="Basic and acidic residues" evidence="10">
    <location>
        <begin position="547"/>
        <end position="566"/>
    </location>
</feature>
<feature type="compositionally biased region" description="Polar residues" evidence="10">
    <location>
        <begin position="482"/>
        <end position="498"/>
    </location>
</feature>
<evidence type="ECO:0000256" key="2">
    <source>
        <dbReference type="ARBA" id="ARBA00022448"/>
    </source>
</evidence>
<evidence type="ECO:0000256" key="8">
    <source>
        <dbReference type="ARBA" id="ARBA00023201"/>
    </source>
</evidence>
<feature type="transmembrane region" description="Helical" evidence="11">
    <location>
        <begin position="265"/>
        <end position="285"/>
    </location>
</feature>
<reference evidence="13" key="1">
    <citation type="submission" date="2019-10" db="EMBL/GenBank/DDBJ databases">
        <title>Conservation and host-specific expression of non-tandemly repeated heterogenous ribosome RNA gene in arbuscular mycorrhizal fungi.</title>
        <authorList>
            <person name="Maeda T."/>
            <person name="Kobayashi Y."/>
            <person name="Nakagawa T."/>
            <person name="Ezawa T."/>
            <person name="Yamaguchi K."/>
            <person name="Bino T."/>
            <person name="Nishimoto Y."/>
            <person name="Shigenobu S."/>
            <person name="Kawaguchi M."/>
        </authorList>
    </citation>
    <scope>NUCLEOTIDE SEQUENCE</scope>
    <source>
        <strain evidence="13">HR1</strain>
    </source>
</reference>
<feature type="transmembrane region" description="Helical" evidence="11">
    <location>
        <begin position="12"/>
        <end position="34"/>
    </location>
</feature>
<dbReference type="InterPro" id="IPR004709">
    <property type="entry name" value="NaH_exchanger"/>
</dbReference>
<dbReference type="Gene3D" id="6.10.140.1330">
    <property type="match status" value="1"/>
</dbReference>
<feature type="transmembrane region" description="Helical" evidence="11">
    <location>
        <begin position="75"/>
        <end position="92"/>
    </location>
</feature>
<keyword evidence="6 9" id="KW-0406">Ion transport</keyword>
<feature type="transmembrane region" description="Helical" evidence="11">
    <location>
        <begin position="104"/>
        <end position="128"/>
    </location>
</feature>
<keyword evidence="5" id="KW-0915">Sodium</keyword>
<dbReference type="Pfam" id="PF00999">
    <property type="entry name" value="Na_H_Exchanger"/>
    <property type="match status" value="1"/>
</dbReference>
<feature type="region of interest" description="Disordered" evidence="10">
    <location>
        <begin position="474"/>
        <end position="498"/>
    </location>
</feature>
<organism evidence="13 14">
    <name type="scientific">Rhizophagus clarus</name>
    <dbReference type="NCBI Taxonomy" id="94130"/>
    <lineage>
        <taxon>Eukaryota</taxon>
        <taxon>Fungi</taxon>
        <taxon>Fungi incertae sedis</taxon>
        <taxon>Mucoromycota</taxon>
        <taxon>Glomeromycotina</taxon>
        <taxon>Glomeromycetes</taxon>
        <taxon>Glomerales</taxon>
        <taxon>Glomeraceae</taxon>
        <taxon>Rhizophagus</taxon>
    </lineage>
</organism>
<feature type="domain" description="Cation/H+ exchanger transmembrane" evidence="12">
    <location>
        <begin position="25"/>
        <end position="427"/>
    </location>
</feature>
<feature type="transmembrane region" description="Helical" evidence="11">
    <location>
        <begin position="372"/>
        <end position="395"/>
    </location>
</feature>
<evidence type="ECO:0000256" key="4">
    <source>
        <dbReference type="ARBA" id="ARBA00022989"/>
    </source>
</evidence>
<sequence length="664" mass="75837">MEKPPVEEEELYSSWALLIITSLIILSLFSSYYLQRKRIRALHETVISIFAGMIVGLIIRMSPGSMIQDMVTFNYTYFFNLLLPPIILNTGYEMKKGNFFKNLGTILTFAFLGTFISALVIGILVWIISAIGIDSMSLSFLDSMIFGSVLSATDPVTVLTIFQSLKVDPKLYSIVFGESILNDVVSIVLYETLKKYRGQDFHFSNITHGIFIFFLNFGASLVIGVLIGVSCALMLKHSRLYKYPSIESCLIALMAYSSYLFTNGLHLSGIVSLLFCSITLKHYTYDNMSLRTKRTTKYMFHVLAKLSENFIFIYLGLTLFTQLDLEYKPFFIFFASIIICISRYSAVFPLSKLINTISRYRNGASKSEPIPFKYSVMLFWAGLRGAVAFALAAGLEGERANAMRTAVLVVVVLSVIVFGGTTSRVLEIMKIQTGVEEDDNDSDDKEDDYNKYYTDEYDNEVHYEERYCDIVRKDNGHRRTDSQGSFVSDSGNSNGNSEVRIRLQQTTARNKISKKHWFTSFDDKYLKPLFIRNDRDFRQLNYRSSHNRGDHERRHEGNDDDLRRLISESPSLRNSIRNNNSTSYRVVDDRTEPTNNKNKKISTKDFIENSSSSTQQQTLDDNPGDTTNLKFQSFPDLNNLLIDDSQNNDNDENLLDLKELQNNK</sequence>
<evidence type="ECO:0000256" key="10">
    <source>
        <dbReference type="SAM" id="MobiDB-lite"/>
    </source>
</evidence>
<dbReference type="NCBIfam" id="TIGR00840">
    <property type="entry name" value="b_cpa1"/>
    <property type="match status" value="1"/>
</dbReference>
<evidence type="ECO:0000256" key="9">
    <source>
        <dbReference type="RuleBase" id="RU003722"/>
    </source>
</evidence>
<evidence type="ECO:0000256" key="11">
    <source>
        <dbReference type="SAM" id="Phobius"/>
    </source>
</evidence>
<evidence type="ECO:0000313" key="13">
    <source>
        <dbReference type="EMBL" id="GES90911.1"/>
    </source>
</evidence>
<dbReference type="GO" id="GO:0005769">
    <property type="term" value="C:early endosome"/>
    <property type="evidence" value="ECO:0007669"/>
    <property type="project" value="TreeGrafter"/>
</dbReference>
<dbReference type="InterPro" id="IPR006153">
    <property type="entry name" value="Cation/H_exchanger_TM"/>
</dbReference>
<comment type="similarity">
    <text evidence="9">Belongs to the monovalent cation:proton antiporter 1 (CPA1) transporter (TC 2.A.36) family.</text>
</comment>
<evidence type="ECO:0000259" key="12">
    <source>
        <dbReference type="Pfam" id="PF00999"/>
    </source>
</evidence>
<evidence type="ECO:0000256" key="1">
    <source>
        <dbReference type="ARBA" id="ARBA00004141"/>
    </source>
</evidence>
<dbReference type="OrthoDB" id="196264at2759"/>
<dbReference type="AlphaFoldDB" id="A0A8H3LQZ9"/>
<feature type="transmembrane region" description="Helical" evidence="11">
    <location>
        <begin position="329"/>
        <end position="351"/>
    </location>
</feature>
<dbReference type="EMBL" id="BLAL01000197">
    <property type="protein sequence ID" value="GES90911.1"/>
    <property type="molecule type" value="Genomic_DNA"/>
</dbReference>
<accession>A0A8H3LQZ9</accession>
<feature type="transmembrane region" description="Helical" evidence="11">
    <location>
        <begin position="46"/>
        <end position="63"/>
    </location>
</feature>
<feature type="transmembrane region" description="Helical" evidence="11">
    <location>
        <begin position="140"/>
        <end position="162"/>
    </location>
</feature>
<keyword evidence="8 9" id="KW-0739">Sodium transport</keyword>
<dbReference type="PRINTS" id="PR01084">
    <property type="entry name" value="NAHEXCHNGR"/>
</dbReference>
<proteinExistence type="inferred from homology"/>
<dbReference type="Proteomes" id="UP000615446">
    <property type="component" value="Unassembled WGS sequence"/>
</dbReference>
<keyword evidence="2 9" id="KW-0813">Transport</keyword>
<dbReference type="GO" id="GO:0005770">
    <property type="term" value="C:late endosome"/>
    <property type="evidence" value="ECO:0007669"/>
    <property type="project" value="TreeGrafter"/>
</dbReference>
<protein>
    <recommendedName>
        <fullName evidence="9">Sodium/hydrogen exchanger</fullName>
    </recommendedName>
</protein>
<feature type="transmembrane region" description="Helical" evidence="11">
    <location>
        <begin position="401"/>
        <end position="420"/>
    </location>
</feature>
<name>A0A8H3LQZ9_9GLOM</name>
<feature type="transmembrane region" description="Helical" evidence="11">
    <location>
        <begin position="210"/>
        <end position="233"/>
    </location>
</feature>
<evidence type="ECO:0000256" key="3">
    <source>
        <dbReference type="ARBA" id="ARBA00022692"/>
    </source>
</evidence>
<evidence type="ECO:0000313" key="14">
    <source>
        <dbReference type="Proteomes" id="UP000615446"/>
    </source>
</evidence>
<evidence type="ECO:0000256" key="7">
    <source>
        <dbReference type="ARBA" id="ARBA00023136"/>
    </source>
</evidence>
<dbReference type="PANTHER" id="PTHR10110">
    <property type="entry name" value="SODIUM/HYDROGEN EXCHANGER"/>
    <property type="match status" value="1"/>
</dbReference>
<dbReference type="GO" id="GO:0015386">
    <property type="term" value="F:potassium:proton antiporter activity"/>
    <property type="evidence" value="ECO:0007669"/>
    <property type="project" value="TreeGrafter"/>
</dbReference>
<feature type="transmembrane region" description="Helical" evidence="11">
    <location>
        <begin position="306"/>
        <end position="323"/>
    </location>
</feature>
<feature type="region of interest" description="Disordered" evidence="10">
    <location>
        <begin position="542"/>
        <end position="626"/>
    </location>
</feature>
<keyword evidence="9" id="KW-0050">Antiport</keyword>
<comment type="caution">
    <text evidence="13">The sequence shown here is derived from an EMBL/GenBank/DDBJ whole genome shotgun (WGS) entry which is preliminary data.</text>
</comment>
<evidence type="ECO:0000256" key="6">
    <source>
        <dbReference type="ARBA" id="ARBA00023065"/>
    </source>
</evidence>
<gene>
    <name evidence="13" type="ORF">RCL2_001774100</name>
</gene>
<feature type="compositionally biased region" description="Polar residues" evidence="10">
    <location>
        <begin position="568"/>
        <end position="584"/>
    </location>
</feature>
<keyword evidence="3 9" id="KW-0812">Transmembrane</keyword>
<keyword evidence="4 11" id="KW-1133">Transmembrane helix</keyword>
<comment type="subcellular location">
    <subcellularLocation>
        <location evidence="1">Membrane</location>
        <topology evidence="1">Multi-pass membrane protein</topology>
    </subcellularLocation>
</comment>
<dbReference type="InterPro" id="IPR018422">
    <property type="entry name" value="Cation/H_exchanger_CPA1"/>
</dbReference>
<dbReference type="GO" id="GO:0007035">
    <property type="term" value="P:vacuolar acidification"/>
    <property type="evidence" value="ECO:0007669"/>
    <property type="project" value="TreeGrafter"/>
</dbReference>
<evidence type="ECO:0000256" key="5">
    <source>
        <dbReference type="ARBA" id="ARBA00023053"/>
    </source>
</evidence>
<dbReference type="PANTHER" id="PTHR10110:SF187">
    <property type="entry name" value="SODIUM_HYDROGEN EXCHANGER"/>
    <property type="match status" value="1"/>
</dbReference>
<dbReference type="GO" id="GO:0000329">
    <property type="term" value="C:fungal-type vacuole membrane"/>
    <property type="evidence" value="ECO:0007669"/>
    <property type="project" value="TreeGrafter"/>
</dbReference>